<accession>A0A6A6PWI7</accession>
<feature type="compositionally biased region" description="Polar residues" evidence="1">
    <location>
        <begin position="79"/>
        <end position="95"/>
    </location>
</feature>
<feature type="region of interest" description="Disordered" evidence="1">
    <location>
        <begin position="1"/>
        <end position="166"/>
    </location>
</feature>
<evidence type="ECO:0008006" key="4">
    <source>
        <dbReference type="Google" id="ProtNLM"/>
    </source>
</evidence>
<name>A0A6A6PWI7_9PEZI</name>
<proteinExistence type="predicted"/>
<evidence type="ECO:0000313" key="2">
    <source>
        <dbReference type="EMBL" id="KAF2484101.1"/>
    </source>
</evidence>
<evidence type="ECO:0000256" key="1">
    <source>
        <dbReference type="SAM" id="MobiDB-lite"/>
    </source>
</evidence>
<dbReference type="GeneID" id="54474227"/>
<sequence length="166" mass="17048">MSDKTFGMTEADIQKAESRTSKAHDGNVPKGSEAAMMQSILDKSSKDKADIIAERQANLPLPDDPPGPSDFNSADARNVNISSSDVATGDLSTSDGALREPATGDSAFRADADDLKTNVQGARAGREGADNLGGLPNDAVSQGKKNTQGLADTTNQGSAADRAAGQ</sequence>
<dbReference type="EMBL" id="MU001634">
    <property type="protein sequence ID" value="KAF2484101.1"/>
    <property type="molecule type" value="Genomic_DNA"/>
</dbReference>
<feature type="compositionally biased region" description="Polar residues" evidence="1">
    <location>
        <begin position="139"/>
        <end position="158"/>
    </location>
</feature>
<protein>
    <recommendedName>
        <fullName evidence="4">SMP domain-containing protein</fullName>
    </recommendedName>
</protein>
<reference evidence="2" key="1">
    <citation type="journal article" date="2020" name="Stud. Mycol.">
        <title>101 Dothideomycetes genomes: a test case for predicting lifestyles and emergence of pathogens.</title>
        <authorList>
            <person name="Haridas S."/>
            <person name="Albert R."/>
            <person name="Binder M."/>
            <person name="Bloem J."/>
            <person name="Labutti K."/>
            <person name="Salamov A."/>
            <person name="Andreopoulos B."/>
            <person name="Baker S."/>
            <person name="Barry K."/>
            <person name="Bills G."/>
            <person name="Bluhm B."/>
            <person name="Cannon C."/>
            <person name="Castanera R."/>
            <person name="Culley D."/>
            <person name="Daum C."/>
            <person name="Ezra D."/>
            <person name="Gonzalez J."/>
            <person name="Henrissat B."/>
            <person name="Kuo A."/>
            <person name="Liang C."/>
            <person name="Lipzen A."/>
            <person name="Lutzoni F."/>
            <person name="Magnuson J."/>
            <person name="Mondo S."/>
            <person name="Nolan M."/>
            <person name="Ohm R."/>
            <person name="Pangilinan J."/>
            <person name="Park H.-J."/>
            <person name="Ramirez L."/>
            <person name="Alfaro M."/>
            <person name="Sun H."/>
            <person name="Tritt A."/>
            <person name="Yoshinaga Y."/>
            <person name="Zwiers L.-H."/>
            <person name="Turgeon B."/>
            <person name="Goodwin S."/>
            <person name="Spatafora J."/>
            <person name="Crous P."/>
            <person name="Grigoriev I."/>
        </authorList>
    </citation>
    <scope>NUCLEOTIDE SEQUENCE</scope>
    <source>
        <strain evidence="2">CBS 113389</strain>
    </source>
</reference>
<dbReference type="OrthoDB" id="3913483at2759"/>
<keyword evidence="3" id="KW-1185">Reference proteome</keyword>
<organism evidence="2 3">
    <name type="scientific">Neohortaea acidophila</name>
    <dbReference type="NCBI Taxonomy" id="245834"/>
    <lineage>
        <taxon>Eukaryota</taxon>
        <taxon>Fungi</taxon>
        <taxon>Dikarya</taxon>
        <taxon>Ascomycota</taxon>
        <taxon>Pezizomycotina</taxon>
        <taxon>Dothideomycetes</taxon>
        <taxon>Dothideomycetidae</taxon>
        <taxon>Mycosphaerellales</taxon>
        <taxon>Teratosphaeriaceae</taxon>
        <taxon>Neohortaea</taxon>
    </lineage>
</organism>
<gene>
    <name evidence="2" type="ORF">BDY17DRAFT_294978</name>
</gene>
<dbReference type="RefSeq" id="XP_033590671.1">
    <property type="nucleotide sequence ID" value="XM_033733225.1"/>
</dbReference>
<dbReference type="Proteomes" id="UP000799767">
    <property type="component" value="Unassembled WGS sequence"/>
</dbReference>
<feature type="compositionally biased region" description="Basic and acidic residues" evidence="1">
    <location>
        <begin position="12"/>
        <end position="27"/>
    </location>
</feature>
<feature type="compositionally biased region" description="Basic and acidic residues" evidence="1">
    <location>
        <begin position="43"/>
        <end position="53"/>
    </location>
</feature>
<dbReference type="AlphaFoldDB" id="A0A6A6PWI7"/>
<evidence type="ECO:0000313" key="3">
    <source>
        <dbReference type="Proteomes" id="UP000799767"/>
    </source>
</evidence>